<evidence type="ECO:0000256" key="1">
    <source>
        <dbReference type="SAM" id="MobiDB-lite"/>
    </source>
</evidence>
<keyword evidence="3" id="KW-1185">Reference proteome</keyword>
<name>A0A7J8IX81_MOLMO</name>
<sequence>MPTRSSTSSMVIWSSPRSPQSPTTRNLPPGPAAQIMPPLLVEGTVWPGMGPPRRGPLRPPRPVCSLRKFCANREVPIQTQDCGTERLRLSAEAGKAFVPLLRGRRQGCPKTSPSCSIAQMALPWLLTFCSCDGCLQEPSHSMPPCSLSPTAPAFPP</sequence>
<protein>
    <submittedName>
        <fullName evidence="2">Uncharacterized protein</fullName>
    </submittedName>
</protein>
<evidence type="ECO:0000313" key="3">
    <source>
        <dbReference type="Proteomes" id="UP000550707"/>
    </source>
</evidence>
<organism evidence="2 3">
    <name type="scientific">Molossus molossus</name>
    <name type="common">Pallas' mastiff bat</name>
    <name type="synonym">Vespertilio molossus</name>
    <dbReference type="NCBI Taxonomy" id="27622"/>
    <lineage>
        <taxon>Eukaryota</taxon>
        <taxon>Metazoa</taxon>
        <taxon>Chordata</taxon>
        <taxon>Craniata</taxon>
        <taxon>Vertebrata</taxon>
        <taxon>Euteleostomi</taxon>
        <taxon>Mammalia</taxon>
        <taxon>Eutheria</taxon>
        <taxon>Laurasiatheria</taxon>
        <taxon>Chiroptera</taxon>
        <taxon>Yangochiroptera</taxon>
        <taxon>Molossidae</taxon>
        <taxon>Molossus</taxon>
    </lineage>
</organism>
<dbReference type="EMBL" id="JACASF010000003">
    <property type="protein sequence ID" value="KAF6489227.1"/>
    <property type="molecule type" value="Genomic_DNA"/>
</dbReference>
<dbReference type="Proteomes" id="UP000550707">
    <property type="component" value="Unassembled WGS sequence"/>
</dbReference>
<feature type="region of interest" description="Disordered" evidence="1">
    <location>
        <begin position="1"/>
        <end position="29"/>
    </location>
</feature>
<evidence type="ECO:0000313" key="2">
    <source>
        <dbReference type="EMBL" id="KAF6489227.1"/>
    </source>
</evidence>
<dbReference type="AlphaFoldDB" id="A0A7J8IX81"/>
<comment type="caution">
    <text evidence="2">The sequence shown here is derived from an EMBL/GenBank/DDBJ whole genome shotgun (WGS) entry which is preliminary data.</text>
</comment>
<reference evidence="2 3" key="1">
    <citation type="journal article" date="2020" name="Nature">
        <title>Six reference-quality genomes reveal evolution of bat adaptations.</title>
        <authorList>
            <person name="Jebb D."/>
            <person name="Huang Z."/>
            <person name="Pippel M."/>
            <person name="Hughes G.M."/>
            <person name="Lavrichenko K."/>
            <person name="Devanna P."/>
            <person name="Winkler S."/>
            <person name="Jermiin L.S."/>
            <person name="Skirmuntt E.C."/>
            <person name="Katzourakis A."/>
            <person name="Burkitt-Gray L."/>
            <person name="Ray D.A."/>
            <person name="Sullivan K.A.M."/>
            <person name="Roscito J.G."/>
            <person name="Kirilenko B.M."/>
            <person name="Davalos L.M."/>
            <person name="Corthals A.P."/>
            <person name="Power M.L."/>
            <person name="Jones G."/>
            <person name="Ransome R.D."/>
            <person name="Dechmann D.K.N."/>
            <person name="Locatelli A.G."/>
            <person name="Puechmaille S.J."/>
            <person name="Fedrigo O."/>
            <person name="Jarvis E.D."/>
            <person name="Hiller M."/>
            <person name="Vernes S.C."/>
            <person name="Myers E.W."/>
            <person name="Teeling E.C."/>
        </authorList>
    </citation>
    <scope>NUCLEOTIDE SEQUENCE [LARGE SCALE GENOMIC DNA]</scope>
    <source>
        <strain evidence="2">MMolMol1</strain>
        <tissue evidence="2">Muscle</tissue>
    </source>
</reference>
<proteinExistence type="predicted"/>
<dbReference type="InParanoid" id="A0A7J8IX81"/>
<accession>A0A7J8IX81</accession>
<feature type="compositionally biased region" description="Polar residues" evidence="1">
    <location>
        <begin position="1"/>
        <end position="12"/>
    </location>
</feature>
<gene>
    <name evidence="2" type="ORF">HJG59_003834</name>
</gene>
<feature type="compositionally biased region" description="Low complexity" evidence="1">
    <location>
        <begin position="14"/>
        <end position="25"/>
    </location>
</feature>